<dbReference type="InterPro" id="IPR052968">
    <property type="entry name" value="Nucleotide_metab_enz"/>
</dbReference>
<dbReference type="Pfam" id="PF02272">
    <property type="entry name" value="DHHA1"/>
    <property type="match status" value="1"/>
</dbReference>
<comment type="caution">
    <text evidence="2">The sequence shown here is derived from an EMBL/GenBank/DDBJ whole genome shotgun (WGS) entry which is preliminary data.</text>
</comment>
<gene>
    <name evidence="2" type="ORF">A3A36_00045</name>
</gene>
<organism evidence="2 3">
    <name type="scientific">Candidatus Kaiserbacteria bacterium RIFCSPLOWO2_01_FULL_52_12b</name>
    <dbReference type="NCBI Taxonomy" id="1798509"/>
    <lineage>
        <taxon>Bacteria</taxon>
        <taxon>Candidatus Kaiseribacteriota</taxon>
    </lineage>
</organism>
<proteinExistence type="predicted"/>
<dbReference type="Proteomes" id="UP000178811">
    <property type="component" value="Unassembled WGS sequence"/>
</dbReference>
<dbReference type="EMBL" id="MFLW01000012">
    <property type="protein sequence ID" value="OGG78356.1"/>
    <property type="molecule type" value="Genomic_DNA"/>
</dbReference>
<evidence type="ECO:0000313" key="2">
    <source>
        <dbReference type="EMBL" id="OGG78356.1"/>
    </source>
</evidence>
<evidence type="ECO:0000259" key="1">
    <source>
        <dbReference type="Pfam" id="PF02272"/>
    </source>
</evidence>
<dbReference type="Gene3D" id="3.10.310.30">
    <property type="match status" value="1"/>
</dbReference>
<reference evidence="2 3" key="1">
    <citation type="journal article" date="2016" name="Nat. Commun.">
        <title>Thousands of microbial genomes shed light on interconnected biogeochemical processes in an aquifer system.</title>
        <authorList>
            <person name="Anantharaman K."/>
            <person name="Brown C.T."/>
            <person name="Hug L.A."/>
            <person name="Sharon I."/>
            <person name="Castelle C.J."/>
            <person name="Probst A.J."/>
            <person name="Thomas B.C."/>
            <person name="Singh A."/>
            <person name="Wilkins M.J."/>
            <person name="Karaoz U."/>
            <person name="Brodie E.L."/>
            <person name="Williams K.H."/>
            <person name="Hubbard S.S."/>
            <person name="Banfield J.F."/>
        </authorList>
    </citation>
    <scope>NUCLEOTIDE SEQUENCE [LARGE SCALE GENOMIC DNA]</scope>
</reference>
<feature type="domain" description="DHHA1" evidence="1">
    <location>
        <begin position="210"/>
        <end position="270"/>
    </location>
</feature>
<evidence type="ECO:0000313" key="3">
    <source>
        <dbReference type="Proteomes" id="UP000178811"/>
    </source>
</evidence>
<dbReference type="InterPro" id="IPR038763">
    <property type="entry name" value="DHH_sf"/>
</dbReference>
<protein>
    <recommendedName>
        <fullName evidence="1">DHHA1 domain-containing protein</fullName>
    </recommendedName>
</protein>
<dbReference type="PANTHER" id="PTHR42146">
    <property type="entry name" value="3',5'-CYCLIC-NUCLEOTIDE PHOSPHODIESTERASE"/>
    <property type="match status" value="1"/>
</dbReference>
<dbReference type="GO" id="GO:0003676">
    <property type="term" value="F:nucleic acid binding"/>
    <property type="evidence" value="ECO:0007669"/>
    <property type="project" value="InterPro"/>
</dbReference>
<name>A0A1F6EXN6_9BACT</name>
<dbReference type="PANTHER" id="PTHR42146:SF1">
    <property type="entry name" value="OLIGORIBONUCLEASE NRNB"/>
    <property type="match status" value="1"/>
</dbReference>
<accession>A0A1F6EXN6</accession>
<dbReference type="InterPro" id="IPR003156">
    <property type="entry name" value="DHHA1_dom"/>
</dbReference>
<dbReference type="SUPFAM" id="SSF64182">
    <property type="entry name" value="DHH phosphoesterases"/>
    <property type="match status" value="1"/>
</dbReference>
<sequence length="290" mass="32596">MSHKTVVFYHADCIDGFGAAYAAWKKLADTAEYIPVKYGHEIPADEFKHKTVFFLDFCYPQEIMDDIVRNAESVVVIDHHEGIRNVVEHMPKYVFDSTHSGATIAWKYFHPDAPTPELLIHVEDEDLYTFRLADTRPIGVYLSAHEFAFSVWDDIARQLADAELRKEFLKSANLYLDYFNFLVELSVKNAHPVHFEGYTILMATASPMRTLKSAVANVLSKKMPPFAMVTSVHPNGIGVSIRGDGSVDVAAIARKYGGNGHPSSAGFRIPWQTPMPFTSAEEHMHEDSSN</sequence>
<dbReference type="AlphaFoldDB" id="A0A1F6EXN6"/>